<gene>
    <name evidence="1" type="ORF">AS202_17285</name>
</gene>
<reference evidence="1 2" key="1">
    <citation type="journal article" date="2016" name="J. Zhejiang Univ. Sci. B">
        <title>Antibiotic resistance mechanisms of Myroides sp.</title>
        <authorList>
            <person name="Hu S."/>
            <person name="Yuan S."/>
            <person name="Qu H."/>
            <person name="Jiang T."/>
            <person name="Zhou Y."/>
            <person name="Wang M."/>
            <person name="Ming D."/>
        </authorList>
    </citation>
    <scope>NUCLEOTIDE SEQUENCE [LARGE SCALE GENOMIC DNA]</scope>
    <source>
        <strain evidence="1 2">PR63039</strain>
    </source>
</reference>
<organism evidence="1 2">
    <name type="scientific">Myroides odoratimimus</name>
    <dbReference type="NCBI Taxonomy" id="76832"/>
    <lineage>
        <taxon>Bacteria</taxon>
        <taxon>Pseudomonadati</taxon>
        <taxon>Bacteroidota</taxon>
        <taxon>Flavobacteriia</taxon>
        <taxon>Flavobacteriales</taxon>
        <taxon>Flavobacteriaceae</taxon>
        <taxon>Myroides</taxon>
    </lineage>
</organism>
<dbReference type="KEGG" id="mod:AS202_17285"/>
<accession>A0A0S7EBM9</accession>
<protein>
    <submittedName>
        <fullName evidence="1">Uncharacterized protein</fullName>
    </submittedName>
</protein>
<dbReference type="EMBL" id="CP013690">
    <property type="protein sequence ID" value="ALU27791.1"/>
    <property type="molecule type" value="Genomic_DNA"/>
</dbReference>
<sequence length="646" mass="76130">MIKEIVNFMRLLPDDFKTMGSQPKEGLHILLHQKVDRDQICSIDLVNFEYEMYSKKDEEVSPFLEECKIRHQNAWCIDTNKCFDLPIKAIHSCSPFMVAFKREHLKGGTKYLANAGGKKKQIYERFVDYFEKAFALFDNDNEKHKYEVYRNFFTQEQFVTIIERIERNFDIERSNLLTKKEEINELLKKTIDKVEKENIKLELKKLDQSLLKLRDLSDGEYLIFYLDLPVDQYKSVHKKYLDDKLFNTDKYNTPPDESGIIYGTSNFMNGFNSNMPFLMHQSASFDITGRITNEEAKLLHEFKGVLPNKVLPNPLPLFVYKDELNGDMVRILRENGFKLGYQEIIQKMVNEKNSDLSNYYLLYWQNTKDGLVFKDYDFISNFEYKFGTIDSNKLCVENLFEAYDDKKLKGNVVITDVFHLENVVFKPLIGNKYHKVDCFSDLNTDGYEILPNTFVSYSKYRKVVYDYVYKSQRQVIDYNVFYEMVFNSIKDSIKNGYINSVKEKLNIWYSVQHHFNQQNKEYMGSKLKEYQSFVNELISEEGLQMKANDEHFAFTAGMVISYILNKSKSADNSYLLLEPYLQQAKCSEFKKAIANDFARYKHENFSRSFERAAAFVLSYETEVNLKKLMPEILSGVFAKNQLYSSK</sequence>
<dbReference type="Proteomes" id="UP000069030">
    <property type="component" value="Chromosome"/>
</dbReference>
<dbReference type="RefSeq" id="WP_006258369.1">
    <property type="nucleotide sequence ID" value="NZ_BCMQ01000015.1"/>
</dbReference>
<evidence type="ECO:0000313" key="2">
    <source>
        <dbReference type="Proteomes" id="UP000069030"/>
    </source>
</evidence>
<proteinExistence type="predicted"/>
<evidence type="ECO:0000313" key="1">
    <source>
        <dbReference type="EMBL" id="ALU27791.1"/>
    </source>
</evidence>
<dbReference type="AlphaFoldDB" id="A0A0S7EBM9"/>
<name>A0A0S7EBM9_9FLAO</name>